<evidence type="ECO:0000313" key="1">
    <source>
        <dbReference type="EMBL" id="EGC46196.1"/>
    </source>
</evidence>
<protein>
    <submittedName>
        <fullName evidence="1">Uncharacterized protein</fullName>
    </submittedName>
</protein>
<gene>
    <name evidence="1" type="ORF">HCEG_05411</name>
</gene>
<name>F0ULC6_AJEC8</name>
<dbReference type="Proteomes" id="UP000008142">
    <property type="component" value="Unassembled WGS sequence"/>
</dbReference>
<organism evidence="2">
    <name type="scientific">Ajellomyces capsulatus (strain H88)</name>
    <name type="common">Darling's disease fungus</name>
    <name type="synonym">Histoplasma capsulatum</name>
    <dbReference type="NCBI Taxonomy" id="544711"/>
    <lineage>
        <taxon>Eukaryota</taxon>
        <taxon>Fungi</taxon>
        <taxon>Dikarya</taxon>
        <taxon>Ascomycota</taxon>
        <taxon>Pezizomycotina</taxon>
        <taxon>Eurotiomycetes</taxon>
        <taxon>Eurotiomycetidae</taxon>
        <taxon>Onygenales</taxon>
        <taxon>Ajellomycetaceae</taxon>
        <taxon>Histoplasma</taxon>
    </lineage>
</organism>
<reference evidence="2" key="1">
    <citation type="submission" date="2008-07" db="EMBL/GenBank/DDBJ databases">
        <title>Annotation of Ajellomyces capsulatus strain H88.</title>
        <authorList>
            <person name="Champion M."/>
            <person name="Cuomo C."/>
            <person name="Ma L.-J."/>
            <person name="Henn M.R."/>
            <person name="Sil A."/>
            <person name="Goldman B."/>
            <person name="Young S.K."/>
            <person name="Kodira C.D."/>
            <person name="Zeng Q."/>
            <person name="Koehrsen M."/>
            <person name="Alvarado L."/>
            <person name="Berlin A."/>
            <person name="Borenstein D."/>
            <person name="Chen Z."/>
            <person name="Engels R."/>
            <person name="Freedman E."/>
            <person name="Gellesch M."/>
            <person name="Goldberg J."/>
            <person name="Griggs A."/>
            <person name="Gujja S."/>
            <person name="Heiman D."/>
            <person name="Hepburn T."/>
            <person name="Howarth C."/>
            <person name="Jen D."/>
            <person name="Larson L."/>
            <person name="Lewis B."/>
            <person name="Mehta T."/>
            <person name="Park D."/>
            <person name="Pearson M."/>
            <person name="Roberts A."/>
            <person name="Saif S."/>
            <person name="Shea T."/>
            <person name="Shenoy N."/>
            <person name="Sisk P."/>
            <person name="Stolte C."/>
            <person name="Sykes S."/>
            <person name="Walk T."/>
            <person name="White J."/>
            <person name="Yandava C."/>
            <person name="Klein B."/>
            <person name="McEwen J.G."/>
            <person name="Puccia R."/>
            <person name="Goldman G.H."/>
            <person name="Felipe M.S."/>
            <person name="Nino-Vega G."/>
            <person name="San-Blas G."/>
            <person name="Taylor J."/>
            <person name="Mendoza L."/>
            <person name="Galagan J."/>
            <person name="Nusbaum C."/>
            <person name="Birren B."/>
        </authorList>
    </citation>
    <scope>NUCLEOTIDE SEQUENCE [LARGE SCALE GENOMIC DNA]</scope>
    <source>
        <strain evidence="2">H88</strain>
    </source>
</reference>
<accession>F0ULC6</accession>
<proteinExistence type="predicted"/>
<sequence>MNVVVVEILEAEQSFKSTREIDCISPRKGNTHRHPRCLLLWAALRQGPERGNEREPVGGLDLSAWHKSKKENDRKRAAIYYCGQPAG</sequence>
<dbReference type="HOGENOM" id="CLU_2482822_0_0_1"/>
<dbReference type="AlphaFoldDB" id="F0ULC6"/>
<dbReference type="EMBL" id="DS990639">
    <property type="protein sequence ID" value="EGC46196.1"/>
    <property type="molecule type" value="Genomic_DNA"/>
</dbReference>
<evidence type="ECO:0000313" key="2">
    <source>
        <dbReference type="Proteomes" id="UP000008142"/>
    </source>
</evidence>